<proteinExistence type="predicted"/>
<protein>
    <submittedName>
        <fullName evidence="3">Uncharacterized protein</fullName>
    </submittedName>
</protein>
<dbReference type="Proteomes" id="UP000632766">
    <property type="component" value="Unassembled WGS sequence"/>
</dbReference>
<comment type="caution">
    <text evidence="3">The sequence shown here is derived from an EMBL/GenBank/DDBJ whole genome shotgun (WGS) entry which is preliminary data.</text>
</comment>
<feature type="compositionally biased region" description="Polar residues" evidence="1">
    <location>
        <begin position="91"/>
        <end position="106"/>
    </location>
</feature>
<organism evidence="3 4">
    <name type="scientific">Amazonocrinis nigriterrae CENA67</name>
    <dbReference type="NCBI Taxonomy" id="2794033"/>
    <lineage>
        <taxon>Bacteria</taxon>
        <taxon>Bacillati</taxon>
        <taxon>Cyanobacteriota</taxon>
        <taxon>Cyanophyceae</taxon>
        <taxon>Nostocales</taxon>
        <taxon>Nostocaceae</taxon>
        <taxon>Amazonocrinis</taxon>
        <taxon>Amazonocrinis nigriterrae</taxon>
    </lineage>
</organism>
<dbReference type="EMBL" id="JAECZC010000108">
    <property type="protein sequence ID" value="MBH8567046.1"/>
    <property type="molecule type" value="Genomic_DNA"/>
</dbReference>
<accession>A0A8J7LD26</accession>
<keyword evidence="4" id="KW-1185">Reference proteome</keyword>
<feature type="chain" id="PRO_5035163170" evidence="2">
    <location>
        <begin position="25"/>
        <end position="113"/>
    </location>
</feature>
<gene>
    <name evidence="3" type="ORF">I8748_33690</name>
</gene>
<feature type="region of interest" description="Disordered" evidence="1">
    <location>
        <begin position="55"/>
        <end position="113"/>
    </location>
</feature>
<sequence>MQKQVLSVVIPLATILFSALPSLANTTESPISKVGNLQSVVAKPEFAAPVTNNQLIHLGGANESPGPTGIKPGKGPGPNPPRRDPLLQLGTGLQNTVNSSPVNLNIENPVLDH</sequence>
<evidence type="ECO:0000256" key="2">
    <source>
        <dbReference type="SAM" id="SignalP"/>
    </source>
</evidence>
<name>A0A8J7LD26_9NOST</name>
<dbReference type="RefSeq" id="WP_198128766.1">
    <property type="nucleotide sequence ID" value="NZ_JAECZC010000108.1"/>
</dbReference>
<feature type="signal peptide" evidence="2">
    <location>
        <begin position="1"/>
        <end position="24"/>
    </location>
</feature>
<evidence type="ECO:0000313" key="4">
    <source>
        <dbReference type="Proteomes" id="UP000632766"/>
    </source>
</evidence>
<reference evidence="3 4" key="1">
    <citation type="journal article" date="2021" name="Int. J. Syst. Evol. Microbiol.">
        <title>Amazonocrinis nigriterrae gen. nov., sp. nov., Atlanticothrix silvestris gen. nov., sp. nov. and Dendronalium phyllosphericum gen. nov., sp. nov., nostocacean cyanobacteria from Brazilian environments.</title>
        <authorList>
            <person name="Alvarenga D.O."/>
            <person name="Andreote A.P.D."/>
            <person name="Branco L.H.Z."/>
            <person name="Delbaje E."/>
            <person name="Cruz R.B."/>
            <person name="Varani A.M."/>
            <person name="Fiore M.F."/>
        </authorList>
    </citation>
    <scope>NUCLEOTIDE SEQUENCE [LARGE SCALE GENOMIC DNA]</scope>
    <source>
        <strain evidence="3 4">CENA67</strain>
    </source>
</reference>
<keyword evidence="2" id="KW-0732">Signal</keyword>
<evidence type="ECO:0000313" key="3">
    <source>
        <dbReference type="EMBL" id="MBH8567046.1"/>
    </source>
</evidence>
<dbReference type="AlphaFoldDB" id="A0A8J7LD26"/>
<evidence type="ECO:0000256" key="1">
    <source>
        <dbReference type="SAM" id="MobiDB-lite"/>
    </source>
</evidence>